<dbReference type="OrthoDB" id="1911875at2"/>
<reference evidence="1 2" key="1">
    <citation type="submission" date="2018-03" db="EMBL/GenBank/DDBJ databases">
        <title>Genome sequence of Clostridium liquoris DSM 100320.</title>
        <authorList>
            <person name="Poehlein A."/>
            <person name="Daniel R."/>
        </authorList>
    </citation>
    <scope>NUCLEOTIDE SEQUENCE [LARGE SCALE GENOMIC DNA]</scope>
    <source>
        <strain evidence="1 2">DSM 100320</strain>
    </source>
</reference>
<evidence type="ECO:0000313" key="1">
    <source>
        <dbReference type="EMBL" id="PRR80734.1"/>
    </source>
</evidence>
<evidence type="ECO:0000313" key="2">
    <source>
        <dbReference type="Proteomes" id="UP000239706"/>
    </source>
</evidence>
<accession>A0A2T0BA19</accession>
<dbReference type="Proteomes" id="UP000239706">
    <property type="component" value="Unassembled WGS sequence"/>
</dbReference>
<dbReference type="EMBL" id="PVXO01000004">
    <property type="protein sequence ID" value="PRR80734.1"/>
    <property type="molecule type" value="Genomic_DNA"/>
</dbReference>
<organism evidence="1 2">
    <name type="scientific">Clostridium liquoris</name>
    <dbReference type="NCBI Taxonomy" id="1289519"/>
    <lineage>
        <taxon>Bacteria</taxon>
        <taxon>Bacillati</taxon>
        <taxon>Bacillota</taxon>
        <taxon>Clostridia</taxon>
        <taxon>Eubacteriales</taxon>
        <taxon>Clostridiaceae</taxon>
        <taxon>Clostridium</taxon>
    </lineage>
</organism>
<name>A0A2T0BA19_9CLOT</name>
<gene>
    <name evidence="1" type="ORF">CLLI_00540</name>
</gene>
<comment type="caution">
    <text evidence="1">The sequence shown here is derived from an EMBL/GenBank/DDBJ whole genome shotgun (WGS) entry which is preliminary data.</text>
</comment>
<keyword evidence="2" id="KW-1185">Reference proteome</keyword>
<sequence>MPLKDSITIGISKIAKTVEDGAVTVAKKSGKMVEVSKLNLNISSEKDNIDRLYKKVGEIVYEKYKNGEIIDRDLEEDCKAIVEADENIGKLQKKITTIKGKNEEALDEEVVED</sequence>
<protein>
    <submittedName>
        <fullName evidence="1">Uncharacterized protein</fullName>
    </submittedName>
</protein>
<dbReference type="RefSeq" id="WP_106062288.1">
    <property type="nucleotide sequence ID" value="NZ_PVXO01000004.1"/>
</dbReference>
<proteinExistence type="predicted"/>
<dbReference type="AlphaFoldDB" id="A0A2T0BA19"/>